<protein>
    <submittedName>
        <fullName evidence="2">Uncharacterized protein</fullName>
    </submittedName>
</protein>
<evidence type="ECO:0000256" key="1">
    <source>
        <dbReference type="SAM" id="SignalP"/>
    </source>
</evidence>
<reference evidence="2" key="1">
    <citation type="submission" date="2017-09" db="EMBL/GenBank/DDBJ databases">
        <title>Contemporary evolution of a Lepidopteran species, Heliothis virescens, in response to modern agricultural practices.</title>
        <authorList>
            <person name="Fritz M.L."/>
            <person name="Deyonke A.M."/>
            <person name="Papanicolaou A."/>
            <person name="Micinski S."/>
            <person name="Westbrook J."/>
            <person name="Gould F."/>
        </authorList>
    </citation>
    <scope>NUCLEOTIDE SEQUENCE [LARGE SCALE GENOMIC DNA]</scope>
    <source>
        <strain evidence="2">HvINT-</strain>
        <tissue evidence="2">Whole body</tissue>
    </source>
</reference>
<dbReference type="EMBL" id="NWSH01003621">
    <property type="protein sequence ID" value="PCG66038.1"/>
    <property type="molecule type" value="Genomic_DNA"/>
</dbReference>
<gene>
    <name evidence="2" type="ORF">B5V51_8303</name>
</gene>
<feature type="chain" id="PRO_5012269109" evidence="1">
    <location>
        <begin position="17"/>
        <end position="325"/>
    </location>
</feature>
<comment type="caution">
    <text evidence="2">The sequence shown here is derived from an EMBL/GenBank/DDBJ whole genome shotgun (WGS) entry which is preliminary data.</text>
</comment>
<organism evidence="2">
    <name type="scientific">Heliothis virescens</name>
    <name type="common">Tobacco budworm moth</name>
    <dbReference type="NCBI Taxonomy" id="7102"/>
    <lineage>
        <taxon>Eukaryota</taxon>
        <taxon>Metazoa</taxon>
        <taxon>Ecdysozoa</taxon>
        <taxon>Arthropoda</taxon>
        <taxon>Hexapoda</taxon>
        <taxon>Insecta</taxon>
        <taxon>Pterygota</taxon>
        <taxon>Neoptera</taxon>
        <taxon>Endopterygota</taxon>
        <taxon>Lepidoptera</taxon>
        <taxon>Glossata</taxon>
        <taxon>Ditrysia</taxon>
        <taxon>Noctuoidea</taxon>
        <taxon>Noctuidae</taxon>
        <taxon>Heliothinae</taxon>
        <taxon>Heliothis</taxon>
    </lineage>
</organism>
<dbReference type="STRING" id="7102.A0A2A4J2Y0"/>
<keyword evidence="1" id="KW-0732">Signal</keyword>
<feature type="signal peptide" evidence="1">
    <location>
        <begin position="1"/>
        <end position="16"/>
    </location>
</feature>
<accession>A0A2A4J2Y0</accession>
<evidence type="ECO:0000313" key="2">
    <source>
        <dbReference type="EMBL" id="PCG66038.1"/>
    </source>
</evidence>
<sequence>MKFFAIFVALVAAVAADYSSWSLYELSEAIQNPNTDPAILPALEQALNDLMDAIVAEKPVVSPVIVETPTVVDLTGWTLNDLSEALQNPDTDPALIPHLEHALNQMMELIFGGVDMEAVGIPAPVMETSHWTLQQIDAALSDPATDPALIPYLEHALNEMMDALISGQQVEVISIVAPAGLAPAPAPVVPEVPAIPSPVIIPTPVAPEVSPAETPVAAPANPLVQIIVNIKQQDAPVASPAPVVSPTPGVSPSPVVVPTPGMVWSQWTLNQLDAALNDPSTHPAMIPYLENALNEMMYALFNGQHMEAIAVALPAGVLPAIEPRS</sequence>
<dbReference type="AlphaFoldDB" id="A0A2A4J2Y0"/>
<proteinExistence type="predicted"/>
<name>A0A2A4J2Y0_HELVI</name>